<keyword evidence="2" id="KW-1133">Transmembrane helix</keyword>
<proteinExistence type="predicted"/>
<reference evidence="3" key="1">
    <citation type="submission" date="2020-11" db="EMBL/GenBank/DDBJ databases">
        <authorList>
            <person name="Tran Van P."/>
        </authorList>
    </citation>
    <scope>NUCLEOTIDE SEQUENCE</scope>
</reference>
<gene>
    <name evidence="3" type="ORF">TBIB3V08_LOCUS8565</name>
</gene>
<feature type="compositionally biased region" description="Low complexity" evidence="1">
    <location>
        <begin position="28"/>
        <end position="44"/>
    </location>
</feature>
<evidence type="ECO:0000256" key="2">
    <source>
        <dbReference type="SAM" id="Phobius"/>
    </source>
</evidence>
<dbReference type="EMBL" id="OD567849">
    <property type="protein sequence ID" value="CAD7446231.1"/>
    <property type="molecule type" value="Genomic_DNA"/>
</dbReference>
<feature type="transmembrane region" description="Helical" evidence="2">
    <location>
        <begin position="169"/>
        <end position="189"/>
    </location>
</feature>
<sequence length="193" mass="21189">MKLWLDTNRIAYEDQMMKNESDSEDGSDSNNTSTSSSYGSNTDGQIPGVEDLADDKLERHALVLDNVNLCGLGVKGTPQDPMFVGSSEASKILTGQGAWSYGASWKILRYLTWGEGGGAGVENDDKRPNGVTRNAPACQSSLNYSSLWKLEMMTVRACTHHFKYFLHHVGGHAHTLAFFLLPFLLYFSLCAPS</sequence>
<accession>A0A7R9F5J6</accession>
<keyword evidence="2" id="KW-0812">Transmembrane</keyword>
<keyword evidence="2" id="KW-0472">Membrane</keyword>
<feature type="region of interest" description="Disordered" evidence="1">
    <location>
        <begin position="18"/>
        <end position="49"/>
    </location>
</feature>
<organism evidence="3">
    <name type="scientific">Timema bartmani</name>
    <dbReference type="NCBI Taxonomy" id="61472"/>
    <lineage>
        <taxon>Eukaryota</taxon>
        <taxon>Metazoa</taxon>
        <taxon>Ecdysozoa</taxon>
        <taxon>Arthropoda</taxon>
        <taxon>Hexapoda</taxon>
        <taxon>Insecta</taxon>
        <taxon>Pterygota</taxon>
        <taxon>Neoptera</taxon>
        <taxon>Polyneoptera</taxon>
        <taxon>Phasmatodea</taxon>
        <taxon>Timematodea</taxon>
        <taxon>Timematoidea</taxon>
        <taxon>Timematidae</taxon>
        <taxon>Timema</taxon>
    </lineage>
</organism>
<dbReference type="AlphaFoldDB" id="A0A7R9F5J6"/>
<name>A0A7R9F5J6_9NEOP</name>
<evidence type="ECO:0000313" key="3">
    <source>
        <dbReference type="EMBL" id="CAD7446231.1"/>
    </source>
</evidence>
<protein>
    <submittedName>
        <fullName evidence="3">Uncharacterized protein</fullName>
    </submittedName>
</protein>
<evidence type="ECO:0000256" key="1">
    <source>
        <dbReference type="SAM" id="MobiDB-lite"/>
    </source>
</evidence>